<proteinExistence type="predicted"/>
<dbReference type="AlphaFoldDB" id="A0A0N4VS85"/>
<organism evidence="2">
    <name type="scientific">Haemonchus placei</name>
    <name type="common">Barber's pole worm</name>
    <dbReference type="NCBI Taxonomy" id="6290"/>
    <lineage>
        <taxon>Eukaryota</taxon>
        <taxon>Metazoa</taxon>
        <taxon>Ecdysozoa</taxon>
        <taxon>Nematoda</taxon>
        <taxon>Chromadorea</taxon>
        <taxon>Rhabditida</taxon>
        <taxon>Rhabditina</taxon>
        <taxon>Rhabditomorpha</taxon>
        <taxon>Strongyloidea</taxon>
        <taxon>Trichostrongylidae</taxon>
        <taxon>Haemonchus</taxon>
    </lineage>
</organism>
<dbReference type="WBParaSite" id="HPLM_0000015101-mRNA-1">
    <property type="protein sequence ID" value="HPLM_0000015101-mRNA-1"/>
    <property type="gene ID" value="HPLM_0000015101"/>
</dbReference>
<keyword evidence="1" id="KW-1133">Transmembrane helix</keyword>
<protein>
    <submittedName>
        <fullName evidence="2">TLC domain-containing protein</fullName>
    </submittedName>
</protein>
<accession>A0A0N4VS85</accession>
<keyword evidence="1" id="KW-0472">Membrane</keyword>
<name>A0A0N4VS85_HAEPC</name>
<feature type="transmembrane region" description="Helical" evidence="1">
    <location>
        <begin position="98"/>
        <end position="118"/>
    </location>
</feature>
<sequence length="176" mass="20866">LLESGVFRQVNDSRFILLELWHLSSHLSRSTLWSFDGFNYYYDSYMNHVTTLFFITVSFQWNRVWFGLDLWRRCGRGWLSWRCRSSFRCGRSCCRFSWSLRLCCCCFLLSLLGFSSLLRLDLSLSRLFKCFCLSFLGLCFSLSLCLSCFSFSFFLCFSRLSLRLCFCLSRLCLSIS</sequence>
<reference evidence="2" key="1">
    <citation type="submission" date="2017-02" db="UniProtKB">
        <authorList>
            <consortium name="WormBaseParasite"/>
        </authorList>
    </citation>
    <scope>IDENTIFICATION</scope>
</reference>
<feature type="transmembrane region" description="Helical" evidence="1">
    <location>
        <begin position="130"/>
        <end position="155"/>
    </location>
</feature>
<keyword evidence="1" id="KW-0812">Transmembrane</keyword>
<evidence type="ECO:0000256" key="1">
    <source>
        <dbReference type="SAM" id="Phobius"/>
    </source>
</evidence>
<evidence type="ECO:0000313" key="2">
    <source>
        <dbReference type="WBParaSite" id="HPLM_0000015101-mRNA-1"/>
    </source>
</evidence>